<reference evidence="2 3" key="1">
    <citation type="submission" date="2024-08" db="EMBL/GenBank/DDBJ databases">
        <title>Pantoea ronii - a newly identified human opportunistic pathogen.</title>
        <authorList>
            <person name="Keidar-Friedman D."/>
            <person name="Sorek N."/>
            <person name="Leshin-Carmel D."/>
            <person name="Tsur A."/>
            <person name="Amsalem M."/>
            <person name="Tolkach D."/>
            <person name="Brosh-Nissimov T."/>
        </authorList>
    </citation>
    <scope>NUCLEOTIDE SEQUENCE [LARGE SCALE GENOMIC DNA]</scope>
    <source>
        <strain evidence="2 3">AA23256</strain>
    </source>
</reference>
<dbReference type="Proteomes" id="UP001611251">
    <property type="component" value="Unassembled WGS sequence"/>
</dbReference>
<name>A0ABW7PTG7_9GAMM</name>
<sequence length="102" mass="11300">MDNEELKNIHTALGEAVMSLLESQGVLNNHAILERLDQLAETETDAAKAISWWKAKSLFRHIPQSAPGQRPTDASSADAKIVRMPPNRSGFRRTPIGDDDSY</sequence>
<protein>
    <submittedName>
        <fullName evidence="2">Uncharacterized protein</fullName>
    </submittedName>
</protein>
<dbReference type="RefSeq" id="WP_397212672.1">
    <property type="nucleotide sequence ID" value="NZ_JBGFSN010000004.1"/>
</dbReference>
<evidence type="ECO:0000313" key="3">
    <source>
        <dbReference type="Proteomes" id="UP001611251"/>
    </source>
</evidence>
<gene>
    <name evidence="2" type="ORF">ABU178_05225</name>
</gene>
<dbReference type="EMBL" id="JBGFSN010000004">
    <property type="protein sequence ID" value="MFH8133579.1"/>
    <property type="molecule type" value="Genomic_DNA"/>
</dbReference>
<evidence type="ECO:0000313" key="2">
    <source>
        <dbReference type="EMBL" id="MFH8133579.1"/>
    </source>
</evidence>
<proteinExistence type="predicted"/>
<feature type="region of interest" description="Disordered" evidence="1">
    <location>
        <begin position="63"/>
        <end position="102"/>
    </location>
</feature>
<organism evidence="2 3">
    <name type="scientific">Pantoea osteomyelitidis</name>
    <dbReference type="NCBI Taxonomy" id="3230026"/>
    <lineage>
        <taxon>Bacteria</taxon>
        <taxon>Pseudomonadati</taxon>
        <taxon>Pseudomonadota</taxon>
        <taxon>Gammaproteobacteria</taxon>
        <taxon>Enterobacterales</taxon>
        <taxon>Erwiniaceae</taxon>
        <taxon>Pantoea</taxon>
    </lineage>
</organism>
<comment type="caution">
    <text evidence="2">The sequence shown here is derived from an EMBL/GenBank/DDBJ whole genome shotgun (WGS) entry which is preliminary data.</text>
</comment>
<evidence type="ECO:0000256" key="1">
    <source>
        <dbReference type="SAM" id="MobiDB-lite"/>
    </source>
</evidence>
<keyword evidence="3" id="KW-1185">Reference proteome</keyword>
<accession>A0ABW7PTG7</accession>